<gene>
    <name evidence="1" type="ORF">NCTC12224_01485</name>
</gene>
<protein>
    <recommendedName>
        <fullName evidence="3">Bacteriocin</fullName>
    </recommendedName>
</protein>
<proteinExistence type="predicted"/>
<evidence type="ECO:0008006" key="3">
    <source>
        <dbReference type="Google" id="ProtNLM"/>
    </source>
</evidence>
<reference evidence="1 2" key="1">
    <citation type="submission" date="2018-06" db="EMBL/GenBank/DDBJ databases">
        <authorList>
            <consortium name="Pathogen Informatics"/>
            <person name="Doyle S."/>
        </authorList>
    </citation>
    <scope>NUCLEOTIDE SEQUENCE [LARGE SCALE GENOMIC DNA]</scope>
    <source>
        <strain evidence="1 2">NCTC12224</strain>
    </source>
</reference>
<organism evidence="1 2">
    <name type="scientific">Streptococcus hyointestinalis</name>
    <dbReference type="NCBI Taxonomy" id="1337"/>
    <lineage>
        <taxon>Bacteria</taxon>
        <taxon>Bacillati</taxon>
        <taxon>Bacillota</taxon>
        <taxon>Bacilli</taxon>
        <taxon>Lactobacillales</taxon>
        <taxon>Streptococcaceae</taxon>
        <taxon>Streptococcus</taxon>
    </lineage>
</organism>
<sequence length="58" mass="6337">MHILKENKDEKITLLNEEDLLKVSGGVIIFKPLINWVKNGLFKKDNNGIRGGGGGGAF</sequence>
<evidence type="ECO:0000313" key="1">
    <source>
        <dbReference type="EMBL" id="SUN61483.1"/>
    </source>
</evidence>
<evidence type="ECO:0000313" key="2">
    <source>
        <dbReference type="Proteomes" id="UP000254924"/>
    </source>
</evidence>
<dbReference type="Proteomes" id="UP000254924">
    <property type="component" value="Unassembled WGS sequence"/>
</dbReference>
<accession>A0A380K8Y8</accession>
<dbReference type="EMBL" id="UHFN01000007">
    <property type="protein sequence ID" value="SUN61483.1"/>
    <property type="molecule type" value="Genomic_DNA"/>
</dbReference>
<dbReference type="AlphaFoldDB" id="A0A380K8Y8"/>
<keyword evidence="2" id="KW-1185">Reference proteome</keyword>
<name>A0A380K8Y8_9STRE</name>